<dbReference type="EMBL" id="QBIU01000001">
    <property type="protein sequence ID" value="MWV68482.1"/>
    <property type="molecule type" value="Genomic_DNA"/>
</dbReference>
<dbReference type="Proteomes" id="UP000477070">
    <property type="component" value="Unassembled WGS sequence"/>
</dbReference>
<dbReference type="EMBL" id="JRMP02000001">
    <property type="protein sequence ID" value="TLD95971.1"/>
    <property type="molecule type" value="Genomic_DNA"/>
</dbReference>
<proteinExistence type="predicted"/>
<evidence type="ECO:0000313" key="2">
    <source>
        <dbReference type="EMBL" id="MWV68482.1"/>
    </source>
</evidence>
<evidence type="ECO:0000313" key="5">
    <source>
        <dbReference type="Proteomes" id="UP000477070"/>
    </source>
</evidence>
<evidence type="ECO:0000313" key="4">
    <source>
        <dbReference type="Proteomes" id="UP000029714"/>
    </source>
</evidence>
<gene>
    <name evidence="2" type="ORF">DCO61_00150</name>
    <name evidence="3" type="ORF">LS64_001015</name>
</gene>
<reference evidence="3 4" key="1">
    <citation type="journal article" date="2014" name="Genome Announc.">
        <title>Draft genome sequences of eight enterohepatic helicobacter species isolated from both laboratory and wild rodents.</title>
        <authorList>
            <person name="Sheh A."/>
            <person name="Shen Z."/>
            <person name="Fox J.G."/>
        </authorList>
    </citation>
    <scope>NUCLEOTIDE SEQUENCE [LARGE SCALE GENOMIC DNA]</scope>
    <source>
        <strain evidence="3 4">MIT 97-6194</strain>
    </source>
</reference>
<comment type="caution">
    <text evidence="3">The sequence shown here is derived from an EMBL/GenBank/DDBJ whole genome shotgun (WGS) entry which is preliminary data.</text>
</comment>
<organism evidence="3 4">
    <name type="scientific">Helicobacter saguini</name>
    <dbReference type="NCBI Taxonomy" id="1548018"/>
    <lineage>
        <taxon>Bacteria</taxon>
        <taxon>Pseudomonadati</taxon>
        <taxon>Campylobacterota</taxon>
        <taxon>Epsilonproteobacteria</taxon>
        <taxon>Campylobacterales</taxon>
        <taxon>Helicobacteraceae</taxon>
        <taxon>Helicobacter</taxon>
    </lineage>
</organism>
<reference evidence="3" key="3">
    <citation type="submission" date="2018-04" db="EMBL/GenBank/DDBJ databases">
        <authorList>
            <person name="Sheh A."/>
            <person name="Shen Z."/>
            <person name="Mannion A.J."/>
            <person name="Fox J.G."/>
        </authorList>
    </citation>
    <scope>NUCLEOTIDE SEQUENCE</scope>
    <source>
        <strain evidence="3">MIT 97-6194</strain>
    </source>
</reference>
<evidence type="ECO:0000256" key="1">
    <source>
        <dbReference type="SAM" id="MobiDB-lite"/>
    </source>
</evidence>
<feature type="region of interest" description="Disordered" evidence="1">
    <location>
        <begin position="194"/>
        <end position="242"/>
    </location>
</feature>
<accession>A0A4U8T8H5</accession>
<dbReference type="OrthoDB" id="9803111at2"/>
<feature type="region of interest" description="Disordered" evidence="1">
    <location>
        <begin position="324"/>
        <end position="357"/>
    </location>
</feature>
<protein>
    <submittedName>
        <fullName evidence="3">Uncharacterized protein</fullName>
    </submittedName>
</protein>
<keyword evidence="4" id="KW-1185">Reference proteome</keyword>
<dbReference type="Proteomes" id="UP000029714">
    <property type="component" value="Unassembled WGS sequence"/>
</dbReference>
<reference evidence="3 4" key="2">
    <citation type="journal article" date="2016" name="Infect. Immun.">
        <title>Helicobacter saguini, a Novel Helicobacter Isolated from Cotton-Top Tamarins with Ulcerative Colitis, Has Proinflammatory Properties and Induces Typhlocolitis and Dysplasia in Gnotobiotic IL-10-/- Mice.</title>
        <authorList>
            <person name="Shen Z."/>
            <person name="Mannion A."/>
            <person name="Whary M.T."/>
            <person name="Muthupalani S."/>
            <person name="Sheh A."/>
            <person name="Feng Y."/>
            <person name="Gong G."/>
            <person name="Vandamme P."/>
            <person name="Holcombe H.R."/>
            <person name="Paster B.J."/>
            <person name="Fox J.G."/>
        </authorList>
    </citation>
    <scope>NUCLEOTIDE SEQUENCE [LARGE SCALE GENOMIC DNA]</scope>
    <source>
        <strain evidence="3 4">MIT 97-6194</strain>
    </source>
</reference>
<dbReference type="RefSeq" id="WP_034569385.1">
    <property type="nucleotide sequence ID" value="NZ_JRMP02000001.1"/>
</dbReference>
<reference evidence="2 5" key="4">
    <citation type="submission" date="2019-12" db="EMBL/GenBank/DDBJ databases">
        <title>Multi-Generational Helicobacter saguini Isolates.</title>
        <authorList>
            <person name="Mannion A."/>
            <person name="Shen Z."/>
            <person name="Fox J.G."/>
        </authorList>
    </citation>
    <scope>NUCLEOTIDE SEQUENCE [LARGE SCALE GENOMIC DNA]</scope>
    <source>
        <strain evidence="2">16-048</strain>
        <strain evidence="5">16-048 (F4)</strain>
    </source>
</reference>
<sequence>MEKMMDIKGIRFIESILWELENGEPVAIKEPLKIKYILESKQDFKDNIESKQENKQDSKNNIESKQHSKETISQKIESKSIESNSQIKWAYIAFKTTQHLSHKLIESALDSITQTLKKRAINNKVIYKNLSDKSNFFVKNNMFDKIGFHLPLKELDNLVCYDLDSIKNTTKDSIKNTESIESNSLRAGRVRIDKTDSIESKNQNAAHHPISEKTDSKNQTPIHRPTFDRIQTPTNRPIEINPDSINFPLKYPFAPGTYIELEINDIESKQDSKENTESNIESNKEKTYTIVFAFNKSQNMPNINDKYIVIDTSFYLGIKENQIDSKNTQDSNPQKSIYNSFSKNVKPQTSKPTLKTSIPTHSTITKLSNMNDEIKIFNEYDNIENLHEAVWFIVLCRFVLNNDFNTLRIYPQLTGKIGYIYHIFDTFNKDFLRDIKSKFGENVKEHGNIYLESLQYDFVNKIVNLYMNKYLTPFSITFKPQVSEDSKLKLMREFIESLNDIFEIYAFQPSIEIADLNKNIGGTYYGDINAIYISRICSNMCSSHEMFMILAHEYRHFFIRYLTHFNKEKRDKYNLDDNIILMLLESCIEPKKFHKIIFDSFGDPYRLNPHEKDAYLMEQILNLVIESTFAIRFNMTSNSKLR</sequence>
<dbReference type="AlphaFoldDB" id="A0A4U8T8H5"/>
<feature type="region of interest" description="Disordered" evidence="1">
    <location>
        <begin position="49"/>
        <end position="77"/>
    </location>
</feature>
<name>A0A4U8T8H5_9HELI</name>
<evidence type="ECO:0000313" key="3">
    <source>
        <dbReference type="EMBL" id="TLD95971.1"/>
    </source>
</evidence>